<dbReference type="GeneID" id="20657759"/>
<reference evidence="2 3" key="1">
    <citation type="journal article" date="2006" name="Science">
        <title>Phytophthora genome sequences uncover evolutionary origins and mechanisms of pathogenesis.</title>
        <authorList>
            <person name="Tyler B.M."/>
            <person name="Tripathy S."/>
            <person name="Zhang X."/>
            <person name="Dehal P."/>
            <person name="Jiang R.H."/>
            <person name="Aerts A."/>
            <person name="Arredondo F.D."/>
            <person name="Baxter L."/>
            <person name="Bensasson D."/>
            <person name="Beynon J.L."/>
            <person name="Chapman J."/>
            <person name="Damasceno C.M."/>
            <person name="Dorrance A.E."/>
            <person name="Dou D."/>
            <person name="Dickerman A.W."/>
            <person name="Dubchak I.L."/>
            <person name="Garbelotto M."/>
            <person name="Gijzen M."/>
            <person name="Gordon S.G."/>
            <person name="Govers F."/>
            <person name="Grunwald N.J."/>
            <person name="Huang W."/>
            <person name="Ivors K.L."/>
            <person name="Jones R.W."/>
            <person name="Kamoun S."/>
            <person name="Krampis K."/>
            <person name="Lamour K.H."/>
            <person name="Lee M.K."/>
            <person name="McDonald W.H."/>
            <person name="Medina M."/>
            <person name="Meijer H.J."/>
            <person name="Nordberg E.K."/>
            <person name="Maclean D.J."/>
            <person name="Ospina-Giraldo M.D."/>
            <person name="Morris P.F."/>
            <person name="Phuntumart V."/>
            <person name="Putnam N.H."/>
            <person name="Rash S."/>
            <person name="Rose J.K."/>
            <person name="Sakihama Y."/>
            <person name="Salamov A.A."/>
            <person name="Savidor A."/>
            <person name="Scheuring C.F."/>
            <person name="Smith B.M."/>
            <person name="Sobral B.W."/>
            <person name="Terry A."/>
            <person name="Torto-Alalibo T.A."/>
            <person name="Win J."/>
            <person name="Xu Z."/>
            <person name="Zhang H."/>
            <person name="Grigoriev I.V."/>
            <person name="Rokhsar D.S."/>
            <person name="Boore J.L."/>
        </authorList>
    </citation>
    <scope>NUCLEOTIDE SEQUENCE [LARGE SCALE GENOMIC DNA]</scope>
    <source>
        <strain evidence="2 3">P6497</strain>
    </source>
</reference>
<name>G4ZGU9_PHYSP</name>
<dbReference type="Proteomes" id="UP000002640">
    <property type="component" value="Unassembled WGS sequence"/>
</dbReference>
<sequence>MAEFIECVTPVLYAVYLAVLYHLPTAAYYPHTRLLTPEKFATTETNLILYALIEISLFVGLNILLRRNFGFSPLYQLAFVFETHVRTLQSHLFVWVLCILQITLVHNGKMRSDGCLVVARRLRQGFFVCLCRC</sequence>
<dbReference type="KEGG" id="psoj:PHYSODRAFT_499860"/>
<feature type="transmembrane region" description="Helical" evidence="1">
    <location>
        <begin position="7"/>
        <end position="27"/>
    </location>
</feature>
<dbReference type="RefSeq" id="XP_009527073.1">
    <property type="nucleotide sequence ID" value="XM_009528778.1"/>
</dbReference>
<organism evidence="2 3">
    <name type="scientific">Phytophthora sojae (strain P6497)</name>
    <name type="common">Soybean stem and root rot agent</name>
    <name type="synonym">Phytophthora megasperma f. sp. glycines</name>
    <dbReference type="NCBI Taxonomy" id="1094619"/>
    <lineage>
        <taxon>Eukaryota</taxon>
        <taxon>Sar</taxon>
        <taxon>Stramenopiles</taxon>
        <taxon>Oomycota</taxon>
        <taxon>Peronosporomycetes</taxon>
        <taxon>Peronosporales</taxon>
        <taxon>Peronosporaceae</taxon>
        <taxon>Phytophthora</taxon>
    </lineage>
</organism>
<proteinExistence type="predicted"/>
<keyword evidence="1" id="KW-0472">Membrane</keyword>
<keyword evidence="1" id="KW-0812">Transmembrane</keyword>
<dbReference type="EMBL" id="JH159154">
    <property type="protein sequence ID" value="EGZ18015.1"/>
    <property type="molecule type" value="Genomic_DNA"/>
</dbReference>
<evidence type="ECO:0000256" key="1">
    <source>
        <dbReference type="SAM" id="Phobius"/>
    </source>
</evidence>
<evidence type="ECO:0000313" key="2">
    <source>
        <dbReference type="EMBL" id="EGZ18015.1"/>
    </source>
</evidence>
<dbReference type="AlphaFoldDB" id="G4ZGU9"/>
<dbReference type="InParanoid" id="G4ZGU9"/>
<gene>
    <name evidence="2" type="ORF">PHYSODRAFT_499860</name>
</gene>
<feature type="transmembrane region" description="Helical" evidence="1">
    <location>
        <begin position="47"/>
        <end position="65"/>
    </location>
</feature>
<keyword evidence="1" id="KW-1133">Transmembrane helix</keyword>
<protein>
    <submittedName>
        <fullName evidence="2">Uncharacterized protein</fullName>
    </submittedName>
</protein>
<keyword evidence="3" id="KW-1185">Reference proteome</keyword>
<accession>G4ZGU9</accession>
<evidence type="ECO:0000313" key="3">
    <source>
        <dbReference type="Proteomes" id="UP000002640"/>
    </source>
</evidence>